<gene>
    <name evidence="2" type="ORF">GW7_19720</name>
</gene>
<accession>G5B1D9</accession>
<dbReference type="EMBL" id="JH167928">
    <property type="protein sequence ID" value="EHB03100.1"/>
    <property type="molecule type" value="Genomic_DNA"/>
</dbReference>
<protein>
    <submittedName>
        <fullName evidence="2">Germinal center B-cell-expressed transcript 2 protein</fullName>
    </submittedName>
</protein>
<proteinExistence type="predicted"/>
<evidence type="ECO:0000256" key="1">
    <source>
        <dbReference type="SAM" id="MobiDB-lite"/>
    </source>
</evidence>
<dbReference type="InParanoid" id="G5B1D9"/>
<dbReference type="GO" id="GO:2000402">
    <property type="term" value="P:negative regulation of lymphocyte migration"/>
    <property type="evidence" value="ECO:0007669"/>
    <property type="project" value="TreeGrafter"/>
</dbReference>
<dbReference type="AlphaFoldDB" id="G5B1D9"/>
<feature type="region of interest" description="Disordered" evidence="1">
    <location>
        <begin position="27"/>
        <end position="47"/>
    </location>
</feature>
<dbReference type="FunCoup" id="G5B1D9">
    <property type="interactions" value="8"/>
</dbReference>
<evidence type="ECO:0000313" key="3">
    <source>
        <dbReference type="Proteomes" id="UP000006813"/>
    </source>
</evidence>
<evidence type="ECO:0000313" key="2">
    <source>
        <dbReference type="EMBL" id="EHB03100.1"/>
    </source>
</evidence>
<dbReference type="InterPro" id="IPR031364">
    <property type="entry name" value="GC_assoc_lym"/>
</dbReference>
<feature type="non-terminal residue" evidence="2">
    <location>
        <position position="1"/>
    </location>
</feature>
<name>G5B1D9_HETGA</name>
<dbReference type="Pfam" id="PF15666">
    <property type="entry name" value="HGAL"/>
    <property type="match status" value="1"/>
</dbReference>
<dbReference type="STRING" id="10181.G5B1D9"/>
<sequence length="147" mass="16635">YFRCWGHHTVERCFCFPWKRIHIFKASQDSQKESKGTTSSPTKDGGNQIYEDEVCYVLINHKAPGRKPLGNSTEEEVIGELYENIPCKSNRPRESLGGTETEYSLLRVSATPKNSPCPEDEYELLIPSRVSSPSLQQPGLRMVPSET</sequence>
<feature type="non-terminal residue" evidence="2">
    <location>
        <position position="147"/>
    </location>
</feature>
<organism evidence="2 3">
    <name type="scientific">Heterocephalus glaber</name>
    <name type="common">Naked mole rat</name>
    <dbReference type="NCBI Taxonomy" id="10181"/>
    <lineage>
        <taxon>Eukaryota</taxon>
        <taxon>Metazoa</taxon>
        <taxon>Chordata</taxon>
        <taxon>Craniata</taxon>
        <taxon>Vertebrata</taxon>
        <taxon>Euteleostomi</taxon>
        <taxon>Mammalia</taxon>
        <taxon>Eutheria</taxon>
        <taxon>Euarchontoglires</taxon>
        <taxon>Glires</taxon>
        <taxon>Rodentia</taxon>
        <taxon>Hystricomorpha</taxon>
        <taxon>Bathyergidae</taxon>
        <taxon>Heterocephalus</taxon>
    </lineage>
</organism>
<dbReference type="eggNOG" id="ENOG502TDUK">
    <property type="taxonomic scope" value="Eukaryota"/>
</dbReference>
<dbReference type="Proteomes" id="UP000006813">
    <property type="component" value="Unassembled WGS sequence"/>
</dbReference>
<dbReference type="PANTHER" id="PTHR35351:SF2">
    <property type="entry name" value="GERMINAL CENTER-ASSOCIATED SIGNALING AND MOTILITY PROTEIN"/>
    <property type="match status" value="1"/>
</dbReference>
<dbReference type="GO" id="GO:0050855">
    <property type="term" value="P:regulation of B cell receptor signaling pathway"/>
    <property type="evidence" value="ECO:0007669"/>
    <property type="project" value="InterPro"/>
</dbReference>
<reference evidence="2 3" key="1">
    <citation type="journal article" date="2011" name="Nature">
        <title>Genome sequencing reveals insights into physiology and longevity of the naked mole rat.</title>
        <authorList>
            <person name="Kim E.B."/>
            <person name="Fang X."/>
            <person name="Fushan A.A."/>
            <person name="Huang Z."/>
            <person name="Lobanov A.V."/>
            <person name="Han L."/>
            <person name="Marino S.M."/>
            <person name="Sun X."/>
            <person name="Turanov A.A."/>
            <person name="Yang P."/>
            <person name="Yim S.H."/>
            <person name="Zhao X."/>
            <person name="Kasaikina M.V."/>
            <person name="Stoletzki N."/>
            <person name="Peng C."/>
            <person name="Polak P."/>
            <person name="Xiong Z."/>
            <person name="Kiezun A."/>
            <person name="Zhu Y."/>
            <person name="Chen Y."/>
            <person name="Kryukov G.V."/>
            <person name="Zhang Q."/>
            <person name="Peshkin L."/>
            <person name="Yang L."/>
            <person name="Bronson R.T."/>
            <person name="Buffenstein R."/>
            <person name="Wang B."/>
            <person name="Han C."/>
            <person name="Li Q."/>
            <person name="Chen L."/>
            <person name="Zhao W."/>
            <person name="Sunyaev S.R."/>
            <person name="Park T.J."/>
            <person name="Zhang G."/>
            <person name="Wang J."/>
            <person name="Gladyshev V.N."/>
        </authorList>
    </citation>
    <scope>NUCLEOTIDE SEQUENCE [LARGE SCALE GENOMIC DNA]</scope>
</reference>
<dbReference type="PANTHER" id="PTHR35351">
    <property type="entry name" value="GERMINAL CENTER-ASSOCIATED SIGNALING AND MOTILITY-LIKE PROTEIN"/>
    <property type="match status" value="1"/>
</dbReference>